<feature type="transmembrane region" description="Helical" evidence="2">
    <location>
        <begin position="13"/>
        <end position="33"/>
    </location>
</feature>
<keyword evidence="4" id="KW-1185">Reference proteome</keyword>
<dbReference type="Proteomes" id="UP000035034">
    <property type="component" value="Unassembled WGS sequence"/>
</dbReference>
<dbReference type="EMBL" id="BAEH01000105">
    <property type="protein sequence ID" value="GAB20047.1"/>
    <property type="molecule type" value="Genomic_DNA"/>
</dbReference>
<dbReference type="AlphaFoldDB" id="H0R4P6"/>
<dbReference type="STRING" id="1077974.GOEFS_105_00580"/>
<dbReference type="RefSeq" id="WP_007319382.1">
    <property type="nucleotide sequence ID" value="NZ_BAEH01000105.1"/>
</dbReference>
<feature type="compositionally biased region" description="Basic and acidic residues" evidence="1">
    <location>
        <begin position="273"/>
        <end position="284"/>
    </location>
</feature>
<keyword evidence="2" id="KW-0472">Membrane</keyword>
<reference evidence="3 4" key="1">
    <citation type="submission" date="2011-12" db="EMBL/GenBank/DDBJ databases">
        <title>Whole genome shotgun sequence of Gordonia effusa NBRC 100432.</title>
        <authorList>
            <person name="Yoshida I."/>
            <person name="Takarada H."/>
            <person name="Hosoyama A."/>
            <person name="Tsuchikane K."/>
            <person name="Katsumata H."/>
            <person name="Yamazaki S."/>
            <person name="Fujita N."/>
        </authorList>
    </citation>
    <scope>NUCLEOTIDE SEQUENCE [LARGE SCALE GENOMIC DNA]</scope>
    <source>
        <strain evidence="3 4">NBRC 100432</strain>
    </source>
</reference>
<dbReference type="eggNOG" id="ENOG5033RHA">
    <property type="taxonomic scope" value="Bacteria"/>
</dbReference>
<gene>
    <name evidence="3" type="ORF">GOEFS_105_00580</name>
</gene>
<evidence type="ECO:0000313" key="3">
    <source>
        <dbReference type="EMBL" id="GAB20047.1"/>
    </source>
</evidence>
<dbReference type="OrthoDB" id="4503394at2"/>
<keyword evidence="2" id="KW-0812">Transmembrane</keyword>
<comment type="caution">
    <text evidence="3">The sequence shown here is derived from an EMBL/GenBank/DDBJ whole genome shotgun (WGS) entry which is preliminary data.</text>
</comment>
<sequence length="566" mass="61508">MAMFPRFSTRRRVTVRLLTAVTSGVIIAVSIGLGAHNPVWVAILGGCGIVAGLAISPRPSRLTEVRQWELAGSAPGTRVQVESVTRSAINATSVQPTSVTATVTPAGDVSYRTTWITAMNKSFADSLLSSGDAKLLPVSVPPRPARGRRTTTPQFSNYPGAWAVIYPAVTLVVCAIVLFGVPATAWQVNVSLPSISTSGSESPGESSSTASDRNLNSRLRALIDKMRTIAPTTVRTALSIRLGESGSDYADFYDPDTGQQISLYRQSDGEFSEPTRRASQSRDDDTFDPNQFLTTDLAAVVTTTEDALARAARPTTVDDIAITKPYDYEKPLISVSFEDSDIDDMEADANGVVAEYFDPGDFATSFRIARDALIAQRLPLSMKIFDRFEIRGTAPSTPIMFAGSIQNSGGVLLDFTTTTRWGDIALRPGQFPRVRSNSASREVADRRFLLQRTQSYSVRLGPGAGHGAWKREEFRPERHRHRGNGFVVIRRGPTVHSGENVEIRGGERQVFDDRDVLDVGLLLNACHLIGQATNRIEVEVSLQRAARACLQLRDGAGRQVYGPFVT</sequence>
<feature type="transmembrane region" description="Helical" evidence="2">
    <location>
        <begin position="39"/>
        <end position="56"/>
    </location>
</feature>
<organism evidence="3 4">
    <name type="scientific">Gordonia effusa NBRC 100432</name>
    <dbReference type="NCBI Taxonomy" id="1077974"/>
    <lineage>
        <taxon>Bacteria</taxon>
        <taxon>Bacillati</taxon>
        <taxon>Actinomycetota</taxon>
        <taxon>Actinomycetes</taxon>
        <taxon>Mycobacteriales</taxon>
        <taxon>Gordoniaceae</taxon>
        <taxon>Gordonia</taxon>
    </lineage>
</organism>
<evidence type="ECO:0000313" key="4">
    <source>
        <dbReference type="Proteomes" id="UP000035034"/>
    </source>
</evidence>
<keyword evidence="2" id="KW-1133">Transmembrane helix</keyword>
<name>H0R4P6_9ACTN</name>
<proteinExistence type="predicted"/>
<feature type="region of interest" description="Disordered" evidence="1">
    <location>
        <begin position="265"/>
        <end position="289"/>
    </location>
</feature>
<protein>
    <submittedName>
        <fullName evidence="3">Uncharacterized protein</fullName>
    </submittedName>
</protein>
<feature type="transmembrane region" description="Helical" evidence="2">
    <location>
        <begin position="164"/>
        <end position="186"/>
    </location>
</feature>
<evidence type="ECO:0000256" key="2">
    <source>
        <dbReference type="SAM" id="Phobius"/>
    </source>
</evidence>
<evidence type="ECO:0000256" key="1">
    <source>
        <dbReference type="SAM" id="MobiDB-lite"/>
    </source>
</evidence>
<accession>H0R4P6</accession>